<feature type="compositionally biased region" description="Basic residues" evidence="1">
    <location>
        <begin position="12"/>
        <end position="24"/>
    </location>
</feature>
<protein>
    <submittedName>
        <fullName evidence="2 6">Uncharacterized protein</fullName>
    </submittedName>
</protein>
<evidence type="ECO:0000313" key="3">
    <source>
        <dbReference type="EMBL" id="VUZ43583.1"/>
    </source>
</evidence>
<evidence type="ECO:0000313" key="2">
    <source>
        <dbReference type="EMBL" id="VDL22178.1"/>
    </source>
</evidence>
<reference evidence="6" key="1">
    <citation type="submission" date="2017-02" db="UniProtKB">
        <authorList>
            <consortium name="WormBaseParasite"/>
        </authorList>
    </citation>
    <scope>IDENTIFICATION</scope>
</reference>
<feature type="compositionally biased region" description="Polar residues" evidence="1">
    <location>
        <begin position="1"/>
        <end position="10"/>
    </location>
</feature>
<reference evidence="3 5" key="3">
    <citation type="submission" date="2019-07" db="EMBL/GenBank/DDBJ databases">
        <authorList>
            <person name="Jastrzebski P J."/>
            <person name="Paukszto L."/>
            <person name="Jastrzebski P J."/>
        </authorList>
    </citation>
    <scope>NUCLEOTIDE SEQUENCE [LARGE SCALE GENOMIC DNA]</scope>
    <source>
        <strain evidence="3 5">WMS-il1</strain>
    </source>
</reference>
<dbReference type="Proteomes" id="UP000321570">
    <property type="component" value="Unassembled WGS sequence"/>
</dbReference>
<feature type="region of interest" description="Disordered" evidence="1">
    <location>
        <begin position="1"/>
        <end position="24"/>
    </location>
</feature>
<evidence type="ECO:0000313" key="5">
    <source>
        <dbReference type="Proteomes" id="UP000321570"/>
    </source>
</evidence>
<organism evidence="6">
    <name type="scientific">Hymenolepis diminuta</name>
    <name type="common">Rat tapeworm</name>
    <dbReference type="NCBI Taxonomy" id="6216"/>
    <lineage>
        <taxon>Eukaryota</taxon>
        <taxon>Metazoa</taxon>
        <taxon>Spiralia</taxon>
        <taxon>Lophotrochozoa</taxon>
        <taxon>Platyhelminthes</taxon>
        <taxon>Cestoda</taxon>
        <taxon>Eucestoda</taxon>
        <taxon>Cyclophyllidea</taxon>
        <taxon>Hymenolepididae</taxon>
        <taxon>Hymenolepis</taxon>
    </lineage>
</organism>
<proteinExistence type="predicted"/>
<dbReference type="AlphaFoldDB" id="A0A0R3SDL6"/>
<dbReference type="OrthoDB" id="6267257at2759"/>
<sequence length="103" mass="11829">MTRPVNNQPQRSSKKTDKKRLRKKQAVLVKRCVQALNSNADFFRSKISNTHPSQSAKTQSDGTLKHFKPVRIETVNKSTISEAVDMLESKFTIEEPDQKEEKE</sequence>
<gene>
    <name evidence="2" type="ORF">HDID_LOCUS2789</name>
    <name evidence="3" type="ORF">WMSIL1_LOCUS3640</name>
</gene>
<evidence type="ECO:0000313" key="6">
    <source>
        <dbReference type="WBParaSite" id="HDID_0000279101-mRNA-1"/>
    </source>
</evidence>
<name>A0A0R3SDL6_HYMDI</name>
<reference evidence="2 4" key="2">
    <citation type="submission" date="2018-11" db="EMBL/GenBank/DDBJ databases">
        <authorList>
            <consortium name="Pathogen Informatics"/>
        </authorList>
    </citation>
    <scope>NUCLEOTIDE SEQUENCE [LARGE SCALE GENOMIC DNA]</scope>
</reference>
<dbReference type="EMBL" id="CABIJS010000111">
    <property type="protein sequence ID" value="VUZ43583.1"/>
    <property type="molecule type" value="Genomic_DNA"/>
</dbReference>
<evidence type="ECO:0000256" key="1">
    <source>
        <dbReference type="SAM" id="MobiDB-lite"/>
    </source>
</evidence>
<dbReference type="Proteomes" id="UP000274504">
    <property type="component" value="Unassembled WGS sequence"/>
</dbReference>
<keyword evidence="5" id="KW-1185">Reference proteome</keyword>
<accession>A0A0R3SDL6</accession>
<evidence type="ECO:0000313" key="4">
    <source>
        <dbReference type="Proteomes" id="UP000274504"/>
    </source>
</evidence>
<dbReference type="WBParaSite" id="HDID_0000279101-mRNA-1">
    <property type="protein sequence ID" value="HDID_0000279101-mRNA-1"/>
    <property type="gene ID" value="HDID_0000279101"/>
</dbReference>
<dbReference type="EMBL" id="UYSG01000735">
    <property type="protein sequence ID" value="VDL22178.1"/>
    <property type="molecule type" value="Genomic_DNA"/>
</dbReference>